<organism evidence="1 2">
    <name type="scientific">Marasmiellus scandens</name>
    <dbReference type="NCBI Taxonomy" id="2682957"/>
    <lineage>
        <taxon>Eukaryota</taxon>
        <taxon>Fungi</taxon>
        <taxon>Dikarya</taxon>
        <taxon>Basidiomycota</taxon>
        <taxon>Agaricomycotina</taxon>
        <taxon>Agaricomycetes</taxon>
        <taxon>Agaricomycetidae</taxon>
        <taxon>Agaricales</taxon>
        <taxon>Marasmiineae</taxon>
        <taxon>Omphalotaceae</taxon>
        <taxon>Marasmiellus</taxon>
    </lineage>
</organism>
<accession>A0ABR1JFD0</accession>
<gene>
    <name evidence="1" type="ORF">VKT23_010581</name>
</gene>
<dbReference type="Proteomes" id="UP001498398">
    <property type="component" value="Unassembled WGS sequence"/>
</dbReference>
<dbReference type="EMBL" id="JBANRG010000021">
    <property type="protein sequence ID" value="KAK7456334.1"/>
    <property type="molecule type" value="Genomic_DNA"/>
</dbReference>
<evidence type="ECO:0000313" key="1">
    <source>
        <dbReference type="EMBL" id="KAK7456334.1"/>
    </source>
</evidence>
<comment type="caution">
    <text evidence="1">The sequence shown here is derived from an EMBL/GenBank/DDBJ whole genome shotgun (WGS) entry which is preliminary data.</text>
</comment>
<keyword evidence="2" id="KW-1185">Reference proteome</keyword>
<proteinExistence type="predicted"/>
<protein>
    <submittedName>
        <fullName evidence="1">Uncharacterized protein</fullName>
    </submittedName>
</protein>
<sequence>MSLISKALKRNVQEDSLVPDSFKDDYRGDENTPTIHLSNRYFTSRKLAPLEPALPFDKTIDPLGLLTRLGGTEYVYTEENRVEYAERKEMTNGSNKYRFNTISPARFRVGDIVEAQFTMMLVPVRRRGQQKYRVLPVMRALTLINGSFTEGMQPVSIEASKPKTLKRRIGNYDEIESEARSGVRRMCVGDANEG</sequence>
<reference evidence="1 2" key="1">
    <citation type="submission" date="2024-01" db="EMBL/GenBank/DDBJ databases">
        <title>A draft genome for the cacao thread blight pathogen Marasmiellus scandens.</title>
        <authorList>
            <person name="Baruah I.K."/>
            <person name="Leung J."/>
            <person name="Bukari Y."/>
            <person name="Amoako-Attah I."/>
            <person name="Meinhardt L.W."/>
            <person name="Bailey B.A."/>
            <person name="Cohen S.P."/>
        </authorList>
    </citation>
    <scope>NUCLEOTIDE SEQUENCE [LARGE SCALE GENOMIC DNA]</scope>
    <source>
        <strain evidence="1 2">GH-19</strain>
    </source>
</reference>
<evidence type="ECO:0000313" key="2">
    <source>
        <dbReference type="Proteomes" id="UP001498398"/>
    </source>
</evidence>
<name>A0ABR1JFD0_9AGAR</name>